<evidence type="ECO:0000256" key="2">
    <source>
        <dbReference type="SAM" id="MobiDB-lite"/>
    </source>
</evidence>
<feature type="repeat" description="TPR" evidence="1">
    <location>
        <begin position="114"/>
        <end position="147"/>
    </location>
</feature>
<protein>
    <submittedName>
        <fullName evidence="3">Uncharacterized protein</fullName>
    </submittedName>
</protein>
<evidence type="ECO:0000256" key="1">
    <source>
        <dbReference type="PROSITE-ProRule" id="PRU00339"/>
    </source>
</evidence>
<accession>A0A913X3E2</accession>
<dbReference type="InterPro" id="IPR011990">
    <property type="entry name" value="TPR-like_helical_dom_sf"/>
</dbReference>
<dbReference type="SMART" id="SM00028">
    <property type="entry name" value="TPR"/>
    <property type="match status" value="3"/>
</dbReference>
<name>A0A913X3E2_EXADI</name>
<dbReference type="InterPro" id="IPR019734">
    <property type="entry name" value="TPR_rpt"/>
</dbReference>
<reference evidence="3" key="1">
    <citation type="submission" date="2022-11" db="UniProtKB">
        <authorList>
            <consortium name="EnsemblMetazoa"/>
        </authorList>
    </citation>
    <scope>IDENTIFICATION</scope>
</reference>
<evidence type="ECO:0000313" key="3">
    <source>
        <dbReference type="EnsemblMetazoa" id="XP_020897952.1"/>
    </source>
</evidence>
<feature type="region of interest" description="Disordered" evidence="2">
    <location>
        <begin position="326"/>
        <end position="353"/>
    </location>
</feature>
<dbReference type="RefSeq" id="XP_020897952.1">
    <property type="nucleotide sequence ID" value="XM_021042293.2"/>
</dbReference>
<keyword evidence="1" id="KW-0802">TPR repeat</keyword>
<dbReference type="KEGG" id="epa:110236750"/>
<dbReference type="AlphaFoldDB" id="A0A913X3E2"/>
<dbReference type="Proteomes" id="UP000887567">
    <property type="component" value="Unplaced"/>
</dbReference>
<evidence type="ECO:0000313" key="4">
    <source>
        <dbReference type="Proteomes" id="UP000887567"/>
    </source>
</evidence>
<dbReference type="SUPFAM" id="SSF48452">
    <property type="entry name" value="TPR-like"/>
    <property type="match status" value="1"/>
</dbReference>
<proteinExistence type="predicted"/>
<sequence>MRNKNIKIYSAKYMETYGEIFRSVIRSERGRNWRKVVKKYEELISQLVKEKGIDNKPFRMLLYECHMLCGEALQHLSQSLKASIHYEKAMKAISTKKVNCCIGCVSGKTLHMRVPALAKIALCHIQLGKYRLAFKCVQEALELDSKNADLHCIKSCINFLMRNIRTAAKCANDAIWLNPRHACAWLLRGKFKEIEKQRPDFRQNKDLEVARGLDSSTISCFTSDIDASRLIYILNRYLPSLRISHTVRPEDIFYHPAQPGLPMLRLQQTRTKKCLRQKTSPPFLCGMSLSFHKQRESLLNDERQLSGYKSGLFKDLHSRRIVSHMSSSHTVINRQHNKSNKSHHGDRVQTLKS</sequence>
<dbReference type="PROSITE" id="PS50005">
    <property type="entry name" value="TPR"/>
    <property type="match status" value="1"/>
</dbReference>
<feature type="compositionally biased region" description="Basic and acidic residues" evidence="2">
    <location>
        <begin position="343"/>
        <end position="353"/>
    </location>
</feature>
<dbReference type="OrthoDB" id="1914839at2759"/>
<dbReference type="Gene3D" id="1.25.40.10">
    <property type="entry name" value="Tetratricopeptide repeat domain"/>
    <property type="match status" value="1"/>
</dbReference>
<dbReference type="OMA" id="CANDAIW"/>
<keyword evidence="4" id="KW-1185">Reference proteome</keyword>
<dbReference type="GeneID" id="110236750"/>
<organism evidence="3 4">
    <name type="scientific">Exaiptasia diaphana</name>
    <name type="common">Tropical sea anemone</name>
    <name type="synonym">Aiptasia pulchella</name>
    <dbReference type="NCBI Taxonomy" id="2652724"/>
    <lineage>
        <taxon>Eukaryota</taxon>
        <taxon>Metazoa</taxon>
        <taxon>Cnidaria</taxon>
        <taxon>Anthozoa</taxon>
        <taxon>Hexacorallia</taxon>
        <taxon>Actiniaria</taxon>
        <taxon>Aiptasiidae</taxon>
        <taxon>Exaiptasia</taxon>
    </lineage>
</organism>
<dbReference type="EnsemblMetazoa" id="XM_021042293.2">
    <property type="protein sequence ID" value="XP_020897952.1"/>
    <property type="gene ID" value="LOC110236750"/>
</dbReference>